<keyword evidence="1" id="KW-0802">TPR repeat</keyword>
<dbReference type="PROSITE" id="PS50005">
    <property type="entry name" value="TPR"/>
    <property type="match status" value="1"/>
</dbReference>
<evidence type="ECO:0000313" key="3">
    <source>
        <dbReference type="Proteomes" id="UP000001929"/>
    </source>
</evidence>
<evidence type="ECO:0000313" key="2">
    <source>
        <dbReference type="EMBL" id="ABC21354.1"/>
    </source>
</evidence>
<dbReference type="Pfam" id="PF13432">
    <property type="entry name" value="TPR_16"/>
    <property type="match status" value="2"/>
</dbReference>
<dbReference type="EMBL" id="CP000230">
    <property type="protein sequence ID" value="ABC21354.1"/>
    <property type="molecule type" value="Genomic_DNA"/>
</dbReference>
<proteinExistence type="predicted"/>
<dbReference type="InterPro" id="IPR011990">
    <property type="entry name" value="TPR-like_helical_dom_sf"/>
</dbReference>
<dbReference type="AlphaFoldDB" id="Q2RWZ1"/>
<dbReference type="PANTHER" id="PTHR44998:SF1">
    <property type="entry name" value="UDP-N-ACETYLGLUCOSAMINE--PEPTIDE N-ACETYLGLUCOSAMINYLTRANSFERASE 110 KDA SUBUNIT"/>
    <property type="match status" value="1"/>
</dbReference>
<dbReference type="Gene3D" id="1.25.40.10">
    <property type="entry name" value="Tetratricopeptide repeat domain"/>
    <property type="match status" value="3"/>
</dbReference>
<dbReference type="Proteomes" id="UP000001929">
    <property type="component" value="Chromosome"/>
</dbReference>
<dbReference type="RefSeq" id="WP_011388308.1">
    <property type="nucleotide sequence ID" value="NC_007643.1"/>
</dbReference>
<organism evidence="2 3">
    <name type="scientific">Rhodospirillum rubrum (strain ATCC 11170 / ATH 1.1.1 / DSM 467 / LMG 4362 / NCIMB 8255 / S1)</name>
    <dbReference type="NCBI Taxonomy" id="269796"/>
    <lineage>
        <taxon>Bacteria</taxon>
        <taxon>Pseudomonadati</taxon>
        <taxon>Pseudomonadota</taxon>
        <taxon>Alphaproteobacteria</taxon>
        <taxon>Rhodospirillales</taxon>
        <taxon>Rhodospirillaceae</taxon>
        <taxon>Rhodospirillum</taxon>
    </lineage>
</organism>
<dbReference type="SUPFAM" id="SSF53756">
    <property type="entry name" value="UDP-Glycosyltransferase/glycogen phosphorylase"/>
    <property type="match status" value="1"/>
</dbReference>
<gene>
    <name evidence="2" type="ordered locus">Rru_A0550</name>
</gene>
<dbReference type="eggNOG" id="COG0457">
    <property type="taxonomic scope" value="Bacteria"/>
</dbReference>
<dbReference type="PhylomeDB" id="Q2RWZ1"/>
<evidence type="ECO:0000256" key="1">
    <source>
        <dbReference type="PROSITE-ProRule" id="PRU00339"/>
    </source>
</evidence>
<dbReference type="HOGENOM" id="CLU_010140_2_0_5"/>
<feature type="repeat" description="TPR" evidence="1">
    <location>
        <begin position="245"/>
        <end position="278"/>
    </location>
</feature>
<name>Q2RWZ1_RHORT</name>
<dbReference type="Gene3D" id="3.40.50.2000">
    <property type="entry name" value="Glycogen Phosphorylase B"/>
    <property type="match status" value="1"/>
</dbReference>
<dbReference type="KEGG" id="rru:Rru_A0550"/>
<dbReference type="Pfam" id="PF14559">
    <property type="entry name" value="TPR_19"/>
    <property type="match status" value="2"/>
</dbReference>
<dbReference type="EnsemblBacteria" id="ABC21354">
    <property type="protein sequence ID" value="ABC21354"/>
    <property type="gene ID" value="Rru_A0550"/>
</dbReference>
<dbReference type="PATRIC" id="fig|269796.9.peg.604"/>
<dbReference type="Pfam" id="PF13174">
    <property type="entry name" value="TPR_6"/>
    <property type="match status" value="1"/>
</dbReference>
<sequence length="595" mass="63287">MSPPPAPNPIRDSLIARADALREGGAPAEARDLYRLVLDRHPGHGPALAGLGRILLGLGQPTAALESLGAAVAADPTRLDWLADLAVALAGARRPAEALSAAEGLPATAGALGFRADRLEELGRRDQAIALLDDALRRHPDEAELHRRQGVLLRRAGRAAQAIAPWRALVALRPGDAAAWSSLGAGLGESGLDEEAEKALRRAVALAADEPDWTYNLAHFLIERDRLEDALPLLDAAVARAPERAHYHTNLGVCRLGLGDIKGAIAAHRQALALDPDEPEARYDLAWALLLAGAWEEGWAAHEARWRMGRFTGRRAAGPAPTDWPMPLWDGQPLGPGRTLLLHAEQGFGDSLMMSRLIIPALARAGDAQGIIECPPSLVGLLAQSLGPALGPAVRVVAQAESPPAADAHLPLMSLPHRLGVDSETIPGPDRWLRAEPAPRPPSSPPRVGLVWAGDPGNRMDRLRSCPATALRPLFDRVKDAGLDIAWTGLQLGPPAADLPDLPAALAPGGDFAATARVVAALDLVIGVDTAVIHLAGGLGVETWVMLAYVPDYRWMMDRDDSPWYPSARLFRQSRRGDWRGVIAQVAAALTKRFG</sequence>
<dbReference type="STRING" id="269796.Rru_A0550"/>
<dbReference type="SUPFAM" id="SSF48452">
    <property type="entry name" value="TPR-like"/>
    <property type="match status" value="1"/>
</dbReference>
<dbReference type="SMART" id="SM00028">
    <property type="entry name" value="TPR"/>
    <property type="match status" value="7"/>
</dbReference>
<dbReference type="eggNOG" id="COG0859">
    <property type="taxonomic scope" value="Bacteria"/>
</dbReference>
<dbReference type="InterPro" id="IPR019734">
    <property type="entry name" value="TPR_rpt"/>
</dbReference>
<dbReference type="PANTHER" id="PTHR44998">
    <property type="match status" value="1"/>
</dbReference>
<reference evidence="2 3" key="1">
    <citation type="journal article" date="2011" name="Stand. Genomic Sci.">
        <title>Complete genome sequence of Rhodospirillum rubrum type strain (S1).</title>
        <authorList>
            <person name="Munk A.C."/>
            <person name="Copeland A."/>
            <person name="Lucas S."/>
            <person name="Lapidus A."/>
            <person name="Del Rio T.G."/>
            <person name="Barry K."/>
            <person name="Detter J.C."/>
            <person name="Hammon N."/>
            <person name="Israni S."/>
            <person name="Pitluck S."/>
            <person name="Brettin T."/>
            <person name="Bruce D."/>
            <person name="Han C."/>
            <person name="Tapia R."/>
            <person name="Gilna P."/>
            <person name="Schmutz J."/>
            <person name="Larimer F."/>
            <person name="Land M."/>
            <person name="Kyrpides N.C."/>
            <person name="Mavromatis K."/>
            <person name="Richardson P."/>
            <person name="Rohde M."/>
            <person name="Goker M."/>
            <person name="Klenk H.P."/>
            <person name="Zhang Y."/>
            <person name="Roberts G.P."/>
            <person name="Reslewic S."/>
            <person name="Schwartz D.C."/>
        </authorList>
    </citation>
    <scope>NUCLEOTIDE SEQUENCE [LARGE SCALE GENOMIC DNA]</scope>
    <source>
        <strain evidence="3">ATCC 11170 / ATH 1.1.1 / DSM 467 / LMG 4362 / NCIMB 8255 / S1</strain>
    </source>
</reference>
<protein>
    <submittedName>
        <fullName evidence="2">TPR repeat</fullName>
    </submittedName>
</protein>
<accession>Q2RWZ1</accession>
<keyword evidence="3" id="KW-1185">Reference proteome</keyword>